<reference evidence="1" key="1">
    <citation type="journal article" date="2015" name="Nature">
        <title>Complex archaea that bridge the gap between prokaryotes and eukaryotes.</title>
        <authorList>
            <person name="Spang A."/>
            <person name="Saw J.H."/>
            <person name="Jorgensen S.L."/>
            <person name="Zaremba-Niedzwiedzka K."/>
            <person name="Martijn J."/>
            <person name="Lind A.E."/>
            <person name="van Eijk R."/>
            <person name="Schleper C."/>
            <person name="Guy L."/>
            <person name="Ettema T.J."/>
        </authorList>
    </citation>
    <scope>NUCLEOTIDE SEQUENCE</scope>
</reference>
<dbReference type="EMBL" id="LAZR01033999">
    <property type="protein sequence ID" value="KKL46521.1"/>
    <property type="molecule type" value="Genomic_DNA"/>
</dbReference>
<comment type="caution">
    <text evidence="1">The sequence shown here is derived from an EMBL/GenBank/DDBJ whole genome shotgun (WGS) entry which is preliminary data.</text>
</comment>
<organism evidence="1">
    <name type="scientific">marine sediment metagenome</name>
    <dbReference type="NCBI Taxonomy" id="412755"/>
    <lineage>
        <taxon>unclassified sequences</taxon>
        <taxon>metagenomes</taxon>
        <taxon>ecological metagenomes</taxon>
    </lineage>
</organism>
<protein>
    <submittedName>
        <fullName evidence="1">Uncharacterized protein</fullName>
    </submittedName>
</protein>
<accession>A0A0F9CYF1</accession>
<evidence type="ECO:0000313" key="1">
    <source>
        <dbReference type="EMBL" id="KKL46521.1"/>
    </source>
</evidence>
<dbReference type="AlphaFoldDB" id="A0A0F9CYF1"/>
<proteinExistence type="predicted"/>
<name>A0A0F9CYF1_9ZZZZ</name>
<sequence length="60" mass="6701">MAPKVVRVRWRDSAQHLGWVDPAEEELKVHPIESIGFLVEETDDHIVIASGHNMAEGTVP</sequence>
<gene>
    <name evidence="1" type="ORF">LCGC14_2344730</name>
</gene>